<evidence type="ECO:0000313" key="2">
    <source>
        <dbReference type="EMBL" id="CAI6360066.1"/>
    </source>
</evidence>
<dbReference type="GO" id="GO:0003676">
    <property type="term" value="F:nucleic acid binding"/>
    <property type="evidence" value="ECO:0007669"/>
    <property type="project" value="InterPro"/>
</dbReference>
<gene>
    <name evidence="2" type="ORF">MEUPH1_LOCUS15407</name>
</gene>
<accession>A0AAV0WWV6</accession>
<name>A0AAV0WWV6_9HEMI</name>
<dbReference type="EMBL" id="CARXXK010000002">
    <property type="protein sequence ID" value="CAI6360066.1"/>
    <property type="molecule type" value="Genomic_DNA"/>
</dbReference>
<dbReference type="InterPro" id="IPR036397">
    <property type="entry name" value="RNaseH_sf"/>
</dbReference>
<feature type="region of interest" description="Disordered" evidence="1">
    <location>
        <begin position="7"/>
        <end position="26"/>
    </location>
</feature>
<dbReference type="PANTHER" id="PTHR47326">
    <property type="entry name" value="TRANSPOSABLE ELEMENT TC3 TRANSPOSASE-LIKE PROTEIN"/>
    <property type="match status" value="1"/>
</dbReference>
<evidence type="ECO:0000256" key="1">
    <source>
        <dbReference type="SAM" id="MobiDB-lite"/>
    </source>
</evidence>
<dbReference type="Proteomes" id="UP001160148">
    <property type="component" value="Unassembled WGS sequence"/>
</dbReference>
<organism evidence="2 3">
    <name type="scientific">Macrosiphum euphorbiae</name>
    <name type="common">potato aphid</name>
    <dbReference type="NCBI Taxonomy" id="13131"/>
    <lineage>
        <taxon>Eukaryota</taxon>
        <taxon>Metazoa</taxon>
        <taxon>Ecdysozoa</taxon>
        <taxon>Arthropoda</taxon>
        <taxon>Hexapoda</taxon>
        <taxon>Insecta</taxon>
        <taxon>Pterygota</taxon>
        <taxon>Neoptera</taxon>
        <taxon>Paraneoptera</taxon>
        <taxon>Hemiptera</taxon>
        <taxon>Sternorrhyncha</taxon>
        <taxon>Aphidomorpha</taxon>
        <taxon>Aphidoidea</taxon>
        <taxon>Aphididae</taxon>
        <taxon>Macrosiphini</taxon>
        <taxon>Macrosiphum</taxon>
    </lineage>
</organism>
<sequence>MVIRIRRVRGSEGSEGQKGQRSEHTKSYYSGRLISLRENITWPPRSPDLSPCDYFLWGYLKAEVFKHRPRTIEELKVAIRQEISAIPLDMLARVMDNFRERLHMCVARHSNHLDDIIFKK</sequence>
<keyword evidence="3" id="KW-1185">Reference proteome</keyword>
<proteinExistence type="predicted"/>
<comment type="caution">
    <text evidence="2">The sequence shown here is derived from an EMBL/GenBank/DDBJ whole genome shotgun (WGS) entry which is preliminary data.</text>
</comment>
<dbReference type="Gene3D" id="3.30.420.10">
    <property type="entry name" value="Ribonuclease H-like superfamily/Ribonuclease H"/>
    <property type="match status" value="1"/>
</dbReference>
<dbReference type="AlphaFoldDB" id="A0AAV0WWV6"/>
<reference evidence="2 3" key="1">
    <citation type="submission" date="2023-01" db="EMBL/GenBank/DDBJ databases">
        <authorList>
            <person name="Whitehead M."/>
        </authorList>
    </citation>
    <scope>NUCLEOTIDE SEQUENCE [LARGE SCALE GENOMIC DNA]</scope>
</reference>
<dbReference type="PANTHER" id="PTHR47326:SF1">
    <property type="entry name" value="HTH PSQ-TYPE DOMAIN-CONTAINING PROTEIN"/>
    <property type="match status" value="1"/>
</dbReference>
<protein>
    <submittedName>
        <fullName evidence="2">Uncharacterized protein</fullName>
    </submittedName>
</protein>
<evidence type="ECO:0000313" key="3">
    <source>
        <dbReference type="Proteomes" id="UP001160148"/>
    </source>
</evidence>